<dbReference type="InterPro" id="IPR027417">
    <property type="entry name" value="P-loop_NTPase"/>
</dbReference>
<evidence type="ECO:0000313" key="1">
    <source>
        <dbReference type="EMBL" id="GFE48416.1"/>
    </source>
</evidence>
<organism evidence="1 2">
    <name type="scientific">Roseobacter cerasinus</name>
    <dbReference type="NCBI Taxonomy" id="2602289"/>
    <lineage>
        <taxon>Bacteria</taxon>
        <taxon>Pseudomonadati</taxon>
        <taxon>Pseudomonadota</taxon>
        <taxon>Alphaproteobacteria</taxon>
        <taxon>Rhodobacterales</taxon>
        <taxon>Roseobacteraceae</taxon>
        <taxon>Roseobacter</taxon>
    </lineage>
</organism>
<reference evidence="1 2" key="1">
    <citation type="submission" date="2019-12" db="EMBL/GenBank/DDBJ databases">
        <title>Roseobacter cerasinus sp. nov., isolated from seawater around aquaculture.</title>
        <authorList>
            <person name="Muramatsu S."/>
            <person name="Takabe Y."/>
            <person name="Mori K."/>
            <person name="Takaichi S."/>
            <person name="Hanada S."/>
        </authorList>
    </citation>
    <scope>NUCLEOTIDE SEQUENCE [LARGE SCALE GENOMIC DNA]</scope>
    <source>
        <strain evidence="1 2">AI77</strain>
    </source>
</reference>
<evidence type="ECO:0000313" key="2">
    <source>
        <dbReference type="Proteomes" id="UP000436522"/>
    </source>
</evidence>
<sequence length="212" mass="22748">MTGPGQVRPVALSEVFATTVTDAAAMGFVLARLPKSAAPVLWVQDRLSAKEAGQPYPPGMGAERQLIWVHVSHSSDALWAMEEGLRCHALGAVVGEIWGAPKALSFTATKRLAMRAEAAGVSCWLIRRAAPPEVSAARDRWRITSLPSAPHPHDAQSPGVARWQAELFKSRTKKPGTWRVGHDRAADRIHILAPGRDGAVAAADGAHRKRAL</sequence>
<gene>
    <name evidence="1" type="ORF">So717_01690</name>
</gene>
<protein>
    <recommendedName>
        <fullName evidence="3">Protein ImuA</fullName>
    </recommendedName>
</protein>
<dbReference type="SUPFAM" id="SSF52540">
    <property type="entry name" value="P-loop containing nucleoside triphosphate hydrolases"/>
    <property type="match status" value="1"/>
</dbReference>
<dbReference type="EMBL" id="BLIV01000001">
    <property type="protein sequence ID" value="GFE48416.1"/>
    <property type="molecule type" value="Genomic_DNA"/>
</dbReference>
<dbReference type="Proteomes" id="UP000436522">
    <property type="component" value="Unassembled WGS sequence"/>
</dbReference>
<dbReference type="AlphaFoldDB" id="A0A640VQD5"/>
<proteinExistence type="predicted"/>
<dbReference type="OrthoDB" id="7202530at2"/>
<keyword evidence="2" id="KW-1185">Reference proteome</keyword>
<comment type="caution">
    <text evidence="1">The sequence shown here is derived from an EMBL/GenBank/DDBJ whole genome shotgun (WGS) entry which is preliminary data.</text>
</comment>
<evidence type="ECO:0008006" key="3">
    <source>
        <dbReference type="Google" id="ProtNLM"/>
    </source>
</evidence>
<name>A0A640VQD5_9RHOB</name>
<accession>A0A640VQD5</accession>
<dbReference type="Gene3D" id="3.40.50.300">
    <property type="entry name" value="P-loop containing nucleotide triphosphate hydrolases"/>
    <property type="match status" value="1"/>
</dbReference>